<sequence length="110" mass="13030">MKLQSNQDRYERHQDFEGLTARKVSSSKVKSEKYRRRIGYFTPKSFINSDHLKRDFLVLHRQSGFQTLDSEKSAKRQWIGVSGAADERRRQLMHDVIWTEETLAWQDGQA</sequence>
<organism evidence="1 2">
    <name type="scientific">Aspergillus flavus (strain ATCC 200026 / FGSC A1120 / IAM 13836 / NRRL 3357 / JCM 12722 / SRRC 167)</name>
    <dbReference type="NCBI Taxonomy" id="332952"/>
    <lineage>
        <taxon>Eukaryota</taxon>
        <taxon>Fungi</taxon>
        <taxon>Dikarya</taxon>
        <taxon>Ascomycota</taxon>
        <taxon>Pezizomycotina</taxon>
        <taxon>Eurotiomycetes</taxon>
        <taxon>Eurotiomycetidae</taxon>
        <taxon>Eurotiales</taxon>
        <taxon>Aspergillaceae</taxon>
        <taxon>Aspergillus</taxon>
        <taxon>Aspergillus subgen. Circumdati</taxon>
    </lineage>
</organism>
<dbReference type="AlphaFoldDB" id="A0A7U2MFP1"/>
<evidence type="ECO:0000313" key="2">
    <source>
        <dbReference type="Proteomes" id="UP000596276"/>
    </source>
</evidence>
<gene>
    <name evidence="1" type="ORF">F9C07_2278014</name>
</gene>
<dbReference type="VEuPathDB" id="FungiDB:F9C07_2278014"/>
<dbReference type="EMBL" id="CP044622">
    <property type="protein sequence ID" value="QRD82823.1"/>
    <property type="molecule type" value="Genomic_DNA"/>
</dbReference>
<proteinExistence type="predicted"/>
<evidence type="ECO:0000313" key="1">
    <source>
        <dbReference type="EMBL" id="QRD82823.1"/>
    </source>
</evidence>
<dbReference type="Proteomes" id="UP000596276">
    <property type="component" value="Chromosome 2"/>
</dbReference>
<protein>
    <submittedName>
        <fullName evidence="1">Uncharacterized protein</fullName>
    </submittedName>
</protein>
<reference evidence="2" key="1">
    <citation type="journal article" date="2021" name="G3 (Bethesda)">
        <title>Chromosome assembled and annotated genome sequence of Aspergillus flavus NRRL 3357.</title>
        <authorList>
            <person name="Skerker J.M."/>
            <person name="Pianalto K.M."/>
            <person name="Mondo S.J."/>
            <person name="Yang K."/>
            <person name="Arkin A.P."/>
            <person name="Keller N.P."/>
            <person name="Grigoriev I.V."/>
            <person name="Louise Glass N.L."/>
        </authorList>
    </citation>
    <scope>NUCLEOTIDE SEQUENCE [LARGE SCALE GENOMIC DNA]</scope>
    <source>
        <strain evidence="2">ATCC 200026 / FGSC A1120 / IAM 13836 / NRRL 3357 / JCM 12722 / SRRC 167</strain>
    </source>
</reference>
<accession>A0A7U2MFP1</accession>
<keyword evidence="2" id="KW-1185">Reference proteome</keyword>
<name>A0A7U2MFP1_ASPFN</name>